<dbReference type="EMBL" id="JBHRTR010000034">
    <property type="protein sequence ID" value="MFC3229774.1"/>
    <property type="molecule type" value="Genomic_DNA"/>
</dbReference>
<keyword evidence="1" id="KW-0805">Transcription regulation</keyword>
<dbReference type="InterPro" id="IPR023187">
    <property type="entry name" value="Tscrpt_reg_MarR-type_CS"/>
</dbReference>
<dbReference type="InterPro" id="IPR000835">
    <property type="entry name" value="HTH_MarR-typ"/>
</dbReference>
<dbReference type="SMART" id="SM00347">
    <property type="entry name" value="HTH_MARR"/>
    <property type="match status" value="1"/>
</dbReference>
<evidence type="ECO:0000313" key="6">
    <source>
        <dbReference type="EMBL" id="MFC3229774.1"/>
    </source>
</evidence>
<accession>A0ABV7L5F3</accession>
<evidence type="ECO:0000256" key="2">
    <source>
        <dbReference type="ARBA" id="ARBA00023125"/>
    </source>
</evidence>
<proteinExistence type="predicted"/>
<protein>
    <submittedName>
        <fullName evidence="6">MarR family winged helix-turn-helix transcriptional regulator</fullName>
    </submittedName>
</protein>
<dbReference type="Gene3D" id="1.10.10.10">
    <property type="entry name" value="Winged helix-like DNA-binding domain superfamily/Winged helix DNA-binding domain"/>
    <property type="match status" value="1"/>
</dbReference>
<dbReference type="InterPro" id="IPR039422">
    <property type="entry name" value="MarR/SlyA-like"/>
</dbReference>
<dbReference type="InterPro" id="IPR036390">
    <property type="entry name" value="WH_DNA-bd_sf"/>
</dbReference>
<gene>
    <name evidence="6" type="ORF">ACFOGJ_21170</name>
</gene>
<dbReference type="PANTHER" id="PTHR33164">
    <property type="entry name" value="TRANSCRIPTIONAL REGULATOR, MARR FAMILY"/>
    <property type="match status" value="1"/>
</dbReference>
<organism evidence="6 7">
    <name type="scientific">Marinibaculum pumilum</name>
    <dbReference type="NCBI Taxonomy" id="1766165"/>
    <lineage>
        <taxon>Bacteria</taxon>
        <taxon>Pseudomonadati</taxon>
        <taxon>Pseudomonadota</taxon>
        <taxon>Alphaproteobacteria</taxon>
        <taxon>Rhodospirillales</taxon>
        <taxon>Rhodospirillaceae</taxon>
        <taxon>Marinibaculum</taxon>
    </lineage>
</organism>
<comment type="caution">
    <text evidence="6">The sequence shown here is derived from an EMBL/GenBank/DDBJ whole genome shotgun (WGS) entry which is preliminary data.</text>
</comment>
<dbReference type="Proteomes" id="UP001595528">
    <property type="component" value="Unassembled WGS sequence"/>
</dbReference>
<evidence type="ECO:0000256" key="3">
    <source>
        <dbReference type="ARBA" id="ARBA00023163"/>
    </source>
</evidence>
<dbReference type="PRINTS" id="PR00598">
    <property type="entry name" value="HTHMARR"/>
</dbReference>
<sequence>MTDRASGSDPDGRAATRRPAGGDSPWGTRPLERFGGDCICFNLRKATRIVTRSYENAVKPLGLKATQFSILAALMGRPPVPMARLAEVMGLERTSLTRNLRPLESHGWVRVESPAEDRRARRIAITEAGAEVVRQAVPLWRHAQDEAVARLQQEFGDDAWHDLRRRLQVLHDLPVAAD</sequence>
<dbReference type="SUPFAM" id="SSF46785">
    <property type="entry name" value="Winged helix' DNA-binding domain"/>
    <property type="match status" value="1"/>
</dbReference>
<dbReference type="PANTHER" id="PTHR33164:SF105">
    <property type="entry name" value="TRANSCRIPTIONAL REPRESSOR PROTEIN-RELATED"/>
    <property type="match status" value="1"/>
</dbReference>
<keyword evidence="3" id="KW-0804">Transcription</keyword>
<evidence type="ECO:0000313" key="7">
    <source>
        <dbReference type="Proteomes" id="UP001595528"/>
    </source>
</evidence>
<reference evidence="7" key="1">
    <citation type="journal article" date="2019" name="Int. J. Syst. Evol. Microbiol.">
        <title>The Global Catalogue of Microorganisms (GCM) 10K type strain sequencing project: providing services to taxonomists for standard genome sequencing and annotation.</title>
        <authorList>
            <consortium name="The Broad Institute Genomics Platform"/>
            <consortium name="The Broad Institute Genome Sequencing Center for Infectious Disease"/>
            <person name="Wu L."/>
            <person name="Ma J."/>
        </authorList>
    </citation>
    <scope>NUCLEOTIDE SEQUENCE [LARGE SCALE GENOMIC DNA]</scope>
    <source>
        <strain evidence="7">KCTC 42964</strain>
    </source>
</reference>
<keyword evidence="7" id="KW-1185">Reference proteome</keyword>
<dbReference type="PROSITE" id="PS50995">
    <property type="entry name" value="HTH_MARR_2"/>
    <property type="match status" value="1"/>
</dbReference>
<evidence type="ECO:0000259" key="5">
    <source>
        <dbReference type="PROSITE" id="PS50995"/>
    </source>
</evidence>
<feature type="region of interest" description="Disordered" evidence="4">
    <location>
        <begin position="1"/>
        <end position="29"/>
    </location>
</feature>
<name>A0ABV7L5F3_9PROT</name>
<feature type="domain" description="HTH marR-type" evidence="5">
    <location>
        <begin position="36"/>
        <end position="175"/>
    </location>
</feature>
<dbReference type="InterPro" id="IPR036388">
    <property type="entry name" value="WH-like_DNA-bd_sf"/>
</dbReference>
<dbReference type="PROSITE" id="PS01117">
    <property type="entry name" value="HTH_MARR_1"/>
    <property type="match status" value="1"/>
</dbReference>
<dbReference type="Pfam" id="PF12802">
    <property type="entry name" value="MarR_2"/>
    <property type="match status" value="1"/>
</dbReference>
<keyword evidence="2" id="KW-0238">DNA-binding</keyword>
<evidence type="ECO:0000256" key="1">
    <source>
        <dbReference type="ARBA" id="ARBA00023015"/>
    </source>
</evidence>
<dbReference type="RefSeq" id="WP_379904292.1">
    <property type="nucleotide sequence ID" value="NZ_JBHRTR010000034.1"/>
</dbReference>
<evidence type="ECO:0000256" key="4">
    <source>
        <dbReference type="SAM" id="MobiDB-lite"/>
    </source>
</evidence>